<dbReference type="Proteomes" id="UP001596380">
    <property type="component" value="Unassembled WGS sequence"/>
</dbReference>
<dbReference type="PROSITE" id="PS50995">
    <property type="entry name" value="HTH_MARR_2"/>
    <property type="match status" value="1"/>
</dbReference>
<proteinExistence type="predicted"/>
<comment type="caution">
    <text evidence="2">The sequence shown here is derived from an EMBL/GenBank/DDBJ whole genome shotgun (WGS) entry which is preliminary data.</text>
</comment>
<evidence type="ECO:0000313" key="3">
    <source>
        <dbReference type="Proteomes" id="UP001596380"/>
    </source>
</evidence>
<feature type="domain" description="HTH marR-type" evidence="1">
    <location>
        <begin position="1"/>
        <end position="141"/>
    </location>
</feature>
<reference evidence="3" key="1">
    <citation type="journal article" date="2019" name="Int. J. Syst. Evol. Microbiol.">
        <title>The Global Catalogue of Microorganisms (GCM) 10K type strain sequencing project: providing services to taxonomists for standard genome sequencing and annotation.</title>
        <authorList>
            <consortium name="The Broad Institute Genomics Platform"/>
            <consortium name="The Broad Institute Genome Sequencing Center for Infectious Disease"/>
            <person name="Wu L."/>
            <person name="Ma J."/>
        </authorList>
    </citation>
    <scope>NUCLEOTIDE SEQUENCE [LARGE SCALE GENOMIC DNA]</scope>
    <source>
        <strain evidence="3">JCM 3369</strain>
    </source>
</reference>
<accession>A0ABW2CSI1</accession>
<dbReference type="Gene3D" id="1.10.10.10">
    <property type="entry name" value="Winged helix-like DNA-binding domain superfamily/Winged helix DNA-binding domain"/>
    <property type="match status" value="1"/>
</dbReference>
<sequence length="154" mass="16578">MSERDSTAAISGIIDALPDLINAAILLNGLIAERMQVTPSDFHCLHALHEAPATAAALAERVGLTPGSVSRMIDRLEAAGCVTRRPDPGDRRRTLIEPTGKGIERITEYYAGLTARTREDLASFDQHQLDALLAFVRSSSKSTMAEVARLRGAP</sequence>
<dbReference type="EMBL" id="JBHSXS010000030">
    <property type="protein sequence ID" value="MFC6884779.1"/>
    <property type="molecule type" value="Genomic_DNA"/>
</dbReference>
<gene>
    <name evidence="2" type="ORF">ACFQKB_33820</name>
</gene>
<dbReference type="InterPro" id="IPR036390">
    <property type="entry name" value="WH_DNA-bd_sf"/>
</dbReference>
<dbReference type="SUPFAM" id="SSF46785">
    <property type="entry name" value="Winged helix' DNA-binding domain"/>
    <property type="match status" value="1"/>
</dbReference>
<protein>
    <submittedName>
        <fullName evidence="2">MarR family winged helix-turn-helix transcriptional regulator</fullName>
    </submittedName>
</protein>
<name>A0ABW2CSI1_9ACTN</name>
<dbReference type="PANTHER" id="PTHR33164:SF106">
    <property type="entry name" value="TRANSCRIPTIONAL REGULATORY PROTEIN"/>
    <property type="match status" value="1"/>
</dbReference>
<dbReference type="InterPro" id="IPR039422">
    <property type="entry name" value="MarR/SlyA-like"/>
</dbReference>
<dbReference type="InterPro" id="IPR000835">
    <property type="entry name" value="HTH_MarR-typ"/>
</dbReference>
<dbReference type="PRINTS" id="PR00598">
    <property type="entry name" value="HTHMARR"/>
</dbReference>
<keyword evidence="3" id="KW-1185">Reference proteome</keyword>
<dbReference type="RefSeq" id="WP_160821107.1">
    <property type="nucleotide sequence ID" value="NZ_JBHSXE010000001.1"/>
</dbReference>
<evidence type="ECO:0000313" key="2">
    <source>
        <dbReference type="EMBL" id="MFC6884779.1"/>
    </source>
</evidence>
<organism evidence="2 3">
    <name type="scientific">Actinomadura yumaensis</name>
    <dbReference type="NCBI Taxonomy" id="111807"/>
    <lineage>
        <taxon>Bacteria</taxon>
        <taxon>Bacillati</taxon>
        <taxon>Actinomycetota</taxon>
        <taxon>Actinomycetes</taxon>
        <taxon>Streptosporangiales</taxon>
        <taxon>Thermomonosporaceae</taxon>
        <taxon>Actinomadura</taxon>
    </lineage>
</organism>
<dbReference type="PANTHER" id="PTHR33164">
    <property type="entry name" value="TRANSCRIPTIONAL REGULATOR, MARR FAMILY"/>
    <property type="match status" value="1"/>
</dbReference>
<dbReference type="SMART" id="SM00347">
    <property type="entry name" value="HTH_MARR"/>
    <property type="match status" value="1"/>
</dbReference>
<dbReference type="InterPro" id="IPR036388">
    <property type="entry name" value="WH-like_DNA-bd_sf"/>
</dbReference>
<evidence type="ECO:0000259" key="1">
    <source>
        <dbReference type="PROSITE" id="PS50995"/>
    </source>
</evidence>
<dbReference type="Pfam" id="PF12802">
    <property type="entry name" value="MarR_2"/>
    <property type="match status" value="1"/>
</dbReference>